<evidence type="ECO:0000313" key="3">
    <source>
        <dbReference type="Proteomes" id="UP000324222"/>
    </source>
</evidence>
<keyword evidence="3" id="KW-1185">Reference proteome</keyword>
<evidence type="ECO:0000256" key="1">
    <source>
        <dbReference type="SAM" id="MobiDB-lite"/>
    </source>
</evidence>
<evidence type="ECO:0000313" key="2">
    <source>
        <dbReference type="EMBL" id="MPC65981.1"/>
    </source>
</evidence>
<dbReference type="EMBL" id="VSRR010024118">
    <property type="protein sequence ID" value="MPC65981.1"/>
    <property type="molecule type" value="Genomic_DNA"/>
</dbReference>
<accession>A0A5B7H058</accession>
<feature type="region of interest" description="Disordered" evidence="1">
    <location>
        <begin position="1"/>
        <end position="26"/>
    </location>
</feature>
<name>A0A5B7H058_PORTR</name>
<organism evidence="2 3">
    <name type="scientific">Portunus trituberculatus</name>
    <name type="common">Swimming crab</name>
    <name type="synonym">Neptunus trituberculatus</name>
    <dbReference type="NCBI Taxonomy" id="210409"/>
    <lineage>
        <taxon>Eukaryota</taxon>
        <taxon>Metazoa</taxon>
        <taxon>Ecdysozoa</taxon>
        <taxon>Arthropoda</taxon>
        <taxon>Crustacea</taxon>
        <taxon>Multicrustacea</taxon>
        <taxon>Malacostraca</taxon>
        <taxon>Eumalacostraca</taxon>
        <taxon>Eucarida</taxon>
        <taxon>Decapoda</taxon>
        <taxon>Pleocyemata</taxon>
        <taxon>Brachyura</taxon>
        <taxon>Eubrachyura</taxon>
        <taxon>Portunoidea</taxon>
        <taxon>Portunidae</taxon>
        <taxon>Portuninae</taxon>
        <taxon>Portunus</taxon>
    </lineage>
</organism>
<protein>
    <submittedName>
        <fullName evidence="2">Uncharacterized protein</fullName>
    </submittedName>
</protein>
<feature type="compositionally biased region" description="Polar residues" evidence="1">
    <location>
        <begin position="1"/>
        <end position="13"/>
    </location>
</feature>
<dbReference type="AlphaFoldDB" id="A0A5B7H058"/>
<reference evidence="2 3" key="1">
    <citation type="submission" date="2019-05" db="EMBL/GenBank/DDBJ databases">
        <title>Another draft genome of Portunus trituberculatus and its Hox gene families provides insights of decapod evolution.</title>
        <authorList>
            <person name="Jeong J.-H."/>
            <person name="Song I."/>
            <person name="Kim S."/>
            <person name="Choi T."/>
            <person name="Kim D."/>
            <person name="Ryu S."/>
            <person name="Kim W."/>
        </authorList>
    </citation>
    <scope>NUCLEOTIDE SEQUENCE [LARGE SCALE GENOMIC DNA]</scope>
    <source>
        <tissue evidence="2">Muscle</tissue>
    </source>
</reference>
<dbReference type="Proteomes" id="UP000324222">
    <property type="component" value="Unassembled WGS sequence"/>
</dbReference>
<proteinExistence type="predicted"/>
<sequence>MPSPTLANRTQTPVLAASRAQEPADQAHDVCADTLGHVVGLRKEVVNGTSITSSVNEVTLADS</sequence>
<gene>
    <name evidence="2" type="ORF">E2C01_060124</name>
</gene>
<comment type="caution">
    <text evidence="2">The sequence shown here is derived from an EMBL/GenBank/DDBJ whole genome shotgun (WGS) entry which is preliminary data.</text>
</comment>